<comment type="cofactor">
    <cofactor evidence="14 15">
        <name>heme b</name>
        <dbReference type="ChEBI" id="CHEBI:60344"/>
    </cofactor>
    <text evidence="14 15">Binds 1 heme b (iron(II)-protoporphyrin IX) group per subunit.</text>
</comment>
<feature type="binding site" description="axial binding residue" evidence="14">
    <location>
        <position position="27"/>
    </location>
    <ligand>
        <name>heme</name>
        <dbReference type="ChEBI" id="CHEBI:30413"/>
    </ligand>
    <ligandPart>
        <name>Fe</name>
        <dbReference type="ChEBI" id="CHEBI:18248"/>
    </ligandPart>
</feature>
<feature type="transmembrane region" description="Helical" evidence="14">
    <location>
        <begin position="20"/>
        <end position="41"/>
    </location>
</feature>
<dbReference type="HAMAP" id="MF_02239">
    <property type="entry name" value="HemJ"/>
    <property type="match status" value="1"/>
</dbReference>
<evidence type="ECO:0000313" key="17">
    <source>
        <dbReference type="Proteomes" id="UP000244934"/>
    </source>
</evidence>
<keyword evidence="6 14" id="KW-0349">Heme</keyword>
<protein>
    <recommendedName>
        <fullName evidence="4 14">Protoporphyrinogen IX oxidase</fullName>
        <shortName evidence="14">PPO</shortName>
        <ecNumber evidence="14 15">1.3.99.-</ecNumber>
    </recommendedName>
</protein>
<dbReference type="GO" id="GO:0006782">
    <property type="term" value="P:protoporphyrinogen IX biosynthetic process"/>
    <property type="evidence" value="ECO:0007669"/>
    <property type="project" value="UniProtKB-UniRule"/>
</dbReference>
<evidence type="ECO:0000256" key="15">
    <source>
        <dbReference type="PIRNR" id="PIRNR004638"/>
    </source>
</evidence>
<comment type="subunit">
    <text evidence="14">Homodimer.</text>
</comment>
<keyword evidence="11 14" id="KW-0408">Iron</keyword>
<keyword evidence="7 14" id="KW-0812">Transmembrane</keyword>
<feature type="binding site" description="axial binding residue" evidence="14">
    <location>
        <position position="106"/>
    </location>
    <ligand>
        <name>heme</name>
        <dbReference type="ChEBI" id="CHEBI:30413"/>
    </ligand>
    <ligandPart>
        <name>Fe</name>
        <dbReference type="ChEBI" id="CHEBI:18248"/>
    </ligandPart>
</feature>
<comment type="catalytic activity">
    <reaction evidence="13 14 15">
        <text>protoporphyrinogen IX + 3 A = protoporphyrin IX + 3 AH2</text>
        <dbReference type="Rhea" id="RHEA:62000"/>
        <dbReference type="ChEBI" id="CHEBI:13193"/>
        <dbReference type="ChEBI" id="CHEBI:17499"/>
        <dbReference type="ChEBI" id="CHEBI:57306"/>
        <dbReference type="ChEBI" id="CHEBI:57307"/>
    </reaction>
</comment>
<keyword evidence="12 14" id="KW-0472">Membrane</keyword>
<keyword evidence="5 14" id="KW-1003">Cell membrane</keyword>
<evidence type="ECO:0000256" key="3">
    <source>
        <dbReference type="ARBA" id="ARBA00006501"/>
    </source>
</evidence>
<feature type="transmembrane region" description="Helical" evidence="14">
    <location>
        <begin position="96"/>
        <end position="116"/>
    </location>
</feature>
<evidence type="ECO:0000256" key="10">
    <source>
        <dbReference type="ARBA" id="ARBA00023002"/>
    </source>
</evidence>
<sequence length="162" mass="18418">MGHAPISHDLTTVIEDAHMYPWVLAFHIISFTCWFAALFYLPRLFIYHAHAMRQNDGQGSTRFQIMERKLYGAIMTPAMILTVVFGLWLVALNFQVYLTAGWFYVKAVLVVLLIGFHHICKAHMKRFASGTNRRGGGYYRVFGVIPAVVLIAIVILSVVKPF</sequence>
<evidence type="ECO:0000256" key="6">
    <source>
        <dbReference type="ARBA" id="ARBA00022617"/>
    </source>
</evidence>
<dbReference type="Proteomes" id="UP000244934">
    <property type="component" value="Unassembled WGS sequence"/>
</dbReference>
<evidence type="ECO:0000256" key="7">
    <source>
        <dbReference type="ARBA" id="ARBA00022692"/>
    </source>
</evidence>
<comment type="pathway">
    <text evidence="2 14 15">Porphyrin-containing compound metabolism; protoporphyrin-IX biosynthesis; protoporphyrin-IX from protoporphyrinogen-IX: step 1/1.</text>
</comment>
<dbReference type="PIRSF" id="PIRSF004638">
    <property type="entry name" value="UCP004638"/>
    <property type="match status" value="1"/>
</dbReference>
<dbReference type="GO" id="GO:0070818">
    <property type="term" value="F:protoporphyrinogen oxidase activity"/>
    <property type="evidence" value="ECO:0007669"/>
    <property type="project" value="UniProtKB-UniRule"/>
</dbReference>
<dbReference type="GO" id="GO:0005886">
    <property type="term" value="C:plasma membrane"/>
    <property type="evidence" value="ECO:0007669"/>
    <property type="project" value="UniProtKB-SubCell"/>
</dbReference>
<dbReference type="GO" id="GO:0046872">
    <property type="term" value="F:metal ion binding"/>
    <property type="evidence" value="ECO:0007669"/>
    <property type="project" value="UniProtKB-UniRule"/>
</dbReference>
<keyword evidence="10 14" id="KW-0560">Oxidoreductase</keyword>
<dbReference type="EC" id="1.3.99.-" evidence="14 15"/>
<comment type="function">
    <text evidence="14 15">Catalyzes the oxidation of protoporphyrinogen IX to protoporphyrin IX.</text>
</comment>
<feature type="transmembrane region" description="Helical" evidence="14">
    <location>
        <begin position="70"/>
        <end position="90"/>
    </location>
</feature>
<evidence type="ECO:0000256" key="14">
    <source>
        <dbReference type="HAMAP-Rule" id="MF_02239"/>
    </source>
</evidence>
<name>A0A2R8CHE3_9GAMM</name>
<evidence type="ECO:0000256" key="8">
    <source>
        <dbReference type="ARBA" id="ARBA00022723"/>
    </source>
</evidence>
<evidence type="ECO:0000256" key="9">
    <source>
        <dbReference type="ARBA" id="ARBA00022989"/>
    </source>
</evidence>
<evidence type="ECO:0000313" key="16">
    <source>
        <dbReference type="EMBL" id="SPJ32306.1"/>
    </source>
</evidence>
<comment type="similarity">
    <text evidence="3 14 15">Belongs to the HemJ family.</text>
</comment>
<keyword evidence="8 14" id="KW-0479">Metal-binding</keyword>
<evidence type="ECO:0000256" key="2">
    <source>
        <dbReference type="ARBA" id="ARBA00005073"/>
    </source>
</evidence>
<comment type="subcellular location">
    <subcellularLocation>
        <location evidence="1 14">Cell membrane</location>
        <topology evidence="1 14">Multi-pass membrane protein</topology>
    </subcellularLocation>
</comment>
<proteinExistence type="inferred from homology"/>
<dbReference type="EMBL" id="ONZI01000001">
    <property type="protein sequence ID" value="SPJ32306.1"/>
    <property type="molecule type" value="Genomic_DNA"/>
</dbReference>
<evidence type="ECO:0000256" key="13">
    <source>
        <dbReference type="ARBA" id="ARBA00048390"/>
    </source>
</evidence>
<reference evidence="17" key="1">
    <citation type="submission" date="2018-03" db="EMBL/GenBank/DDBJ databases">
        <authorList>
            <person name="Navarro De La Torre S."/>
        </authorList>
    </citation>
    <scope>NUCLEOTIDE SEQUENCE [LARGE SCALE GENOMIC DNA]</scope>
    <source>
        <strain evidence="17">EAod3</strain>
    </source>
</reference>
<dbReference type="PANTHER" id="PTHR40255">
    <property type="entry name" value="UPF0093 MEMBRANE PROTEIN SLR1790"/>
    <property type="match status" value="1"/>
</dbReference>
<dbReference type="UniPathway" id="UPA00251">
    <property type="reaction ID" value="UER00324"/>
</dbReference>
<keyword evidence="17" id="KW-1185">Reference proteome</keyword>
<dbReference type="InterPro" id="IPR005265">
    <property type="entry name" value="HemJ-like"/>
</dbReference>
<dbReference type="AlphaFoldDB" id="A0A2R8CHE3"/>
<feature type="transmembrane region" description="Helical" evidence="14">
    <location>
        <begin position="137"/>
        <end position="159"/>
    </location>
</feature>
<dbReference type="PANTHER" id="PTHR40255:SF1">
    <property type="entry name" value="PROTOPORPHYRINOGEN IX OXIDASE"/>
    <property type="match status" value="1"/>
</dbReference>
<dbReference type="NCBIfam" id="TIGR00701">
    <property type="entry name" value="protoporphyrinogen oxidase HemJ"/>
    <property type="match status" value="1"/>
</dbReference>
<evidence type="ECO:0000256" key="1">
    <source>
        <dbReference type="ARBA" id="ARBA00004651"/>
    </source>
</evidence>
<accession>A0A2R8CHE3</accession>
<dbReference type="Pfam" id="PF03653">
    <property type="entry name" value="UPF0093"/>
    <property type="match status" value="1"/>
</dbReference>
<organism evidence="16 17">
    <name type="scientific">Kushneria phyllosphaerae</name>
    <dbReference type="NCBI Taxonomy" id="2100822"/>
    <lineage>
        <taxon>Bacteria</taxon>
        <taxon>Pseudomonadati</taxon>
        <taxon>Pseudomonadota</taxon>
        <taxon>Gammaproteobacteria</taxon>
        <taxon>Oceanospirillales</taxon>
        <taxon>Halomonadaceae</taxon>
        <taxon>Kushneria</taxon>
    </lineage>
</organism>
<evidence type="ECO:0000256" key="4">
    <source>
        <dbReference type="ARBA" id="ARBA00017504"/>
    </source>
</evidence>
<evidence type="ECO:0000256" key="5">
    <source>
        <dbReference type="ARBA" id="ARBA00022475"/>
    </source>
</evidence>
<keyword evidence="9 14" id="KW-1133">Transmembrane helix</keyword>
<gene>
    <name evidence="16" type="ORF">KSP9073_00306</name>
</gene>
<evidence type="ECO:0000256" key="11">
    <source>
        <dbReference type="ARBA" id="ARBA00023004"/>
    </source>
</evidence>
<evidence type="ECO:0000256" key="12">
    <source>
        <dbReference type="ARBA" id="ARBA00023136"/>
    </source>
</evidence>